<dbReference type="InterPro" id="IPR027372">
    <property type="entry name" value="Phytase-like_dom"/>
</dbReference>
<reference evidence="4 5" key="1">
    <citation type="submission" date="2019-01" db="EMBL/GenBank/DDBJ databases">
        <authorList>
            <person name="Chen W.-M."/>
        </authorList>
    </citation>
    <scope>NUCLEOTIDE SEQUENCE [LARGE SCALE GENOMIC DNA]</scope>
    <source>
        <strain evidence="4 5">KYPY4</strain>
    </source>
</reference>
<dbReference type="EMBL" id="SACR01000004">
    <property type="protein sequence ID" value="RVU45073.1"/>
    <property type="molecule type" value="Genomic_DNA"/>
</dbReference>
<sequence>MNLARRLALPAALALAALTGLPAAQAQQLSLSYLGQQILPTGFVPAGAAGSLGGAPVPVGGLSGIDFDRNTQRYVAISDDRSAAGPARFYTLSLDLGLFQRSANPGSAGVGFLAVTALQQPGGGNFGLNQVDPEGLRLNPANGNLWWSNEGQRAAAGFQNPTVREMTPSGAYVRDLPVPVRFQPSGSVAGNQAGDRGVANNLAFESLSFSTDGRTLYTATENALVQDGPAAAVGQPSASRILAFDLSTGTATAEYVYPVSPVALPPAAPGLFATNGLVELLALAPGEFIAVERSFAVGAATPGVGPAGQTTGNTIRLYHVDIRGATDVSALETLVGASYAAATKTLLLDMSDLRHDDGSVVALDNIEGITFGPVLPDGRQTLVLVSDNNFGAAQFTQFVALAISPVPEPAAASLFLMGVGALACKTRRRARTQR</sequence>
<dbReference type="OrthoDB" id="9798539at2"/>
<feature type="domain" description="Phytase-like" evidence="3">
    <location>
        <begin position="58"/>
        <end position="390"/>
    </location>
</feature>
<evidence type="ECO:0000313" key="4">
    <source>
        <dbReference type="EMBL" id="RVU45073.1"/>
    </source>
</evidence>
<feature type="chain" id="PRO_5019544741" evidence="1">
    <location>
        <begin position="27"/>
        <end position="434"/>
    </location>
</feature>
<protein>
    <submittedName>
        <fullName evidence="4">Esterase-like activity of phytase family protein</fullName>
    </submittedName>
</protein>
<dbReference type="AlphaFoldDB" id="A0A437REA1"/>
<keyword evidence="1" id="KW-0732">Signal</keyword>
<dbReference type="InterPro" id="IPR013424">
    <property type="entry name" value="Ice-binding_C"/>
</dbReference>
<gene>
    <name evidence="4" type="ORF">EOE66_13000</name>
</gene>
<organism evidence="4 5">
    <name type="scientific">Rubrivivax rivuli</name>
    <dbReference type="NCBI Taxonomy" id="1862385"/>
    <lineage>
        <taxon>Bacteria</taxon>
        <taxon>Pseudomonadati</taxon>
        <taxon>Pseudomonadota</taxon>
        <taxon>Betaproteobacteria</taxon>
        <taxon>Burkholderiales</taxon>
        <taxon>Sphaerotilaceae</taxon>
        <taxon>Rubrivivax</taxon>
    </lineage>
</organism>
<evidence type="ECO:0000259" key="3">
    <source>
        <dbReference type="Pfam" id="PF13449"/>
    </source>
</evidence>
<feature type="signal peptide" evidence="1">
    <location>
        <begin position="1"/>
        <end position="26"/>
    </location>
</feature>
<proteinExistence type="predicted"/>
<evidence type="ECO:0000313" key="5">
    <source>
        <dbReference type="Proteomes" id="UP000285575"/>
    </source>
</evidence>
<accession>A0A437REA1</accession>
<evidence type="ECO:0000256" key="1">
    <source>
        <dbReference type="SAM" id="SignalP"/>
    </source>
</evidence>
<dbReference type="PANTHER" id="PTHR37957">
    <property type="entry name" value="BLR7070 PROTEIN"/>
    <property type="match status" value="1"/>
</dbReference>
<dbReference type="SUPFAM" id="SSF63825">
    <property type="entry name" value="YWTD domain"/>
    <property type="match status" value="1"/>
</dbReference>
<dbReference type="Pfam" id="PF07589">
    <property type="entry name" value="PEP-CTERM"/>
    <property type="match status" value="1"/>
</dbReference>
<dbReference type="PANTHER" id="PTHR37957:SF1">
    <property type="entry name" value="PHYTASE-LIKE DOMAIN-CONTAINING PROTEIN"/>
    <property type="match status" value="1"/>
</dbReference>
<dbReference type="Pfam" id="PF13449">
    <property type="entry name" value="Phytase-like"/>
    <property type="match status" value="1"/>
</dbReference>
<name>A0A437REA1_9BURK</name>
<dbReference type="InterPro" id="IPR006311">
    <property type="entry name" value="TAT_signal"/>
</dbReference>
<dbReference type="RefSeq" id="WP_128229137.1">
    <property type="nucleotide sequence ID" value="NZ_SACR01000004.1"/>
</dbReference>
<comment type="caution">
    <text evidence="4">The sequence shown here is derived from an EMBL/GenBank/DDBJ whole genome shotgun (WGS) entry which is preliminary data.</text>
</comment>
<dbReference type="PROSITE" id="PS51318">
    <property type="entry name" value="TAT"/>
    <property type="match status" value="1"/>
</dbReference>
<dbReference type="Proteomes" id="UP000285575">
    <property type="component" value="Unassembled WGS sequence"/>
</dbReference>
<keyword evidence="5" id="KW-1185">Reference proteome</keyword>
<feature type="domain" description="Ice-binding protein C-terminal" evidence="2">
    <location>
        <begin position="405"/>
        <end position="429"/>
    </location>
</feature>
<evidence type="ECO:0000259" key="2">
    <source>
        <dbReference type="Pfam" id="PF07589"/>
    </source>
</evidence>